<dbReference type="InterPro" id="IPR006311">
    <property type="entry name" value="TAT_signal"/>
</dbReference>
<keyword evidence="3" id="KW-0732">Signal</keyword>
<feature type="domain" description="Solute-binding protein family 5" evidence="4">
    <location>
        <begin position="80"/>
        <end position="426"/>
    </location>
</feature>
<organism evidence="5 6">
    <name type="scientific">Rhizobium rhizogenes</name>
    <name type="common">Agrobacterium rhizogenes</name>
    <dbReference type="NCBI Taxonomy" id="359"/>
    <lineage>
        <taxon>Bacteria</taxon>
        <taxon>Pseudomonadati</taxon>
        <taxon>Pseudomonadota</taxon>
        <taxon>Alphaproteobacteria</taxon>
        <taxon>Hyphomicrobiales</taxon>
        <taxon>Rhizobiaceae</taxon>
        <taxon>Rhizobium/Agrobacterium group</taxon>
        <taxon>Rhizobium</taxon>
    </lineage>
</organism>
<evidence type="ECO:0000313" key="5">
    <source>
        <dbReference type="EMBL" id="PVE52424.1"/>
    </source>
</evidence>
<dbReference type="InterPro" id="IPR039424">
    <property type="entry name" value="SBP_5"/>
</dbReference>
<dbReference type="PIRSF" id="PIRSF002741">
    <property type="entry name" value="MppA"/>
    <property type="match status" value="1"/>
</dbReference>
<dbReference type="Gene3D" id="3.40.190.10">
    <property type="entry name" value="Periplasmic binding protein-like II"/>
    <property type="match status" value="1"/>
</dbReference>
<evidence type="ECO:0000313" key="6">
    <source>
        <dbReference type="Proteomes" id="UP000244335"/>
    </source>
</evidence>
<dbReference type="SUPFAM" id="SSF53850">
    <property type="entry name" value="Periplasmic binding protein-like II"/>
    <property type="match status" value="1"/>
</dbReference>
<evidence type="ECO:0000256" key="1">
    <source>
        <dbReference type="ARBA" id="ARBA00004418"/>
    </source>
</evidence>
<accession>A0AA92C1Q1</accession>
<dbReference type="Proteomes" id="UP000244335">
    <property type="component" value="Unassembled WGS sequence"/>
</dbReference>
<dbReference type="Pfam" id="PF00496">
    <property type="entry name" value="SBP_bac_5"/>
    <property type="match status" value="1"/>
</dbReference>
<proteinExistence type="inferred from homology"/>
<dbReference type="GO" id="GO:0015833">
    <property type="term" value="P:peptide transport"/>
    <property type="evidence" value="ECO:0007669"/>
    <property type="project" value="TreeGrafter"/>
</dbReference>
<dbReference type="GO" id="GO:0030288">
    <property type="term" value="C:outer membrane-bounded periplasmic space"/>
    <property type="evidence" value="ECO:0007669"/>
    <property type="project" value="UniProtKB-ARBA"/>
</dbReference>
<dbReference type="GO" id="GO:1904680">
    <property type="term" value="F:peptide transmembrane transporter activity"/>
    <property type="evidence" value="ECO:0007669"/>
    <property type="project" value="TreeGrafter"/>
</dbReference>
<comment type="similarity">
    <text evidence="2">Belongs to the bacterial solute-binding protein 5 family.</text>
</comment>
<evidence type="ECO:0000259" key="4">
    <source>
        <dbReference type="Pfam" id="PF00496"/>
    </source>
</evidence>
<name>A0AA92C1Q1_RHIRH</name>
<dbReference type="AlphaFoldDB" id="A0AA92C1Q1"/>
<dbReference type="PANTHER" id="PTHR30290">
    <property type="entry name" value="PERIPLASMIC BINDING COMPONENT OF ABC TRANSPORTER"/>
    <property type="match status" value="1"/>
</dbReference>
<dbReference type="InterPro" id="IPR000914">
    <property type="entry name" value="SBP_5_dom"/>
</dbReference>
<sequence length="511" mass="56231">MTDMTRRGVLGLGAATVLTGILAGRISVQAAETNTLTIAFNSNLPSFDGTVGLSGVNPAIQAIYRSIYDQYIGQKPDLSFEPGLLTDWGWNDDKTKVWMDVREGVKWHDGSDFTPEDIVWSLTRAGKPDSGNPVASVWASIGNYKVEGKRITADVLNFDPTIFKWMAFLTGYVLPKAYYEKVGSEGFEKKPVGTGPYMFDAYEGNSFLRLKANPNYWGGKPAFETVIFKFVTDPTSRVAEIESGSSDVTLEIPYEEFDRLKAKKGLAGVSSPISDIGMIFITNVEPMLDKNVRLAAHHAIDKASIVKKLLRGYGVPIDTLEAPEYEAYDASIKVGYDPQKAAELLKASGYSKDKPVKFKIQTTRGLKPKDYEMIQAIVGMWRRVGIEAEIEVYEVAKHFELRAGHKLAPAAFYNWGNAIGDPTTSTGFAMFSKSPHSAWKSDDVDALIGPLWGEKDEAKRIAGWKAADTYIAEQGYVIPLLQYVQPIVFKSSLKVTPNVSSALQPTLVSKA</sequence>
<dbReference type="InterPro" id="IPR030678">
    <property type="entry name" value="Peptide/Ni-bd"/>
</dbReference>
<gene>
    <name evidence="5" type="ORF">DC430_16460</name>
</gene>
<reference evidence="5 6" key="1">
    <citation type="submission" date="2018-04" db="EMBL/GenBank/DDBJ databases">
        <authorList>
            <person name="Hagen T."/>
        </authorList>
    </citation>
    <scope>NUCLEOTIDE SEQUENCE [LARGE SCALE GENOMIC DNA]</scope>
    <source>
        <strain evidence="5 6">TPD7009</strain>
    </source>
</reference>
<protein>
    <submittedName>
        <fullName evidence="5">Peptide ABC transporter substrate-binding protein</fullName>
    </submittedName>
</protein>
<dbReference type="EMBL" id="QDFR01000005">
    <property type="protein sequence ID" value="PVE52424.1"/>
    <property type="molecule type" value="Genomic_DNA"/>
</dbReference>
<dbReference type="GO" id="GO:0043190">
    <property type="term" value="C:ATP-binding cassette (ABC) transporter complex"/>
    <property type="evidence" value="ECO:0007669"/>
    <property type="project" value="InterPro"/>
</dbReference>
<comment type="subcellular location">
    <subcellularLocation>
        <location evidence="1">Periplasm</location>
    </subcellularLocation>
</comment>
<evidence type="ECO:0000256" key="3">
    <source>
        <dbReference type="ARBA" id="ARBA00022729"/>
    </source>
</evidence>
<dbReference type="Gene3D" id="3.10.105.10">
    <property type="entry name" value="Dipeptide-binding Protein, Domain 3"/>
    <property type="match status" value="1"/>
</dbReference>
<evidence type="ECO:0000256" key="2">
    <source>
        <dbReference type="ARBA" id="ARBA00005695"/>
    </source>
</evidence>
<dbReference type="PROSITE" id="PS51318">
    <property type="entry name" value="TAT"/>
    <property type="match status" value="1"/>
</dbReference>
<dbReference type="PANTHER" id="PTHR30290:SF38">
    <property type="entry name" value="D,D-DIPEPTIDE-BINDING PERIPLASMIC PROTEIN DDPA-RELATED"/>
    <property type="match status" value="1"/>
</dbReference>
<dbReference type="RefSeq" id="WP_111848938.1">
    <property type="nucleotide sequence ID" value="NZ_QDFR01000005.1"/>
</dbReference>
<comment type="caution">
    <text evidence="5">The sequence shown here is derived from an EMBL/GenBank/DDBJ whole genome shotgun (WGS) entry which is preliminary data.</text>
</comment>